<keyword evidence="3" id="KW-1185">Reference proteome</keyword>
<keyword evidence="1" id="KW-0732">Signal</keyword>
<name>A0A1D8AVF4_9BACT</name>
<dbReference type="STRING" id="1838286.Verru16b_01949"/>
<evidence type="ECO:0000313" key="3">
    <source>
        <dbReference type="Proteomes" id="UP000095228"/>
    </source>
</evidence>
<feature type="signal peptide" evidence="1">
    <location>
        <begin position="1"/>
        <end position="22"/>
    </location>
</feature>
<dbReference type="EMBL" id="CP016094">
    <property type="protein sequence ID" value="AOS44880.1"/>
    <property type="molecule type" value="Genomic_DNA"/>
</dbReference>
<evidence type="ECO:0000256" key="1">
    <source>
        <dbReference type="SAM" id="SignalP"/>
    </source>
</evidence>
<dbReference type="PROSITE" id="PS51318">
    <property type="entry name" value="TAT"/>
    <property type="match status" value="1"/>
</dbReference>
<organism evidence="2 3">
    <name type="scientific">Lacunisphaera limnophila</name>
    <dbReference type="NCBI Taxonomy" id="1838286"/>
    <lineage>
        <taxon>Bacteria</taxon>
        <taxon>Pseudomonadati</taxon>
        <taxon>Verrucomicrobiota</taxon>
        <taxon>Opitutia</taxon>
        <taxon>Opitutales</taxon>
        <taxon>Opitutaceae</taxon>
        <taxon>Lacunisphaera</taxon>
    </lineage>
</organism>
<evidence type="ECO:0000313" key="2">
    <source>
        <dbReference type="EMBL" id="AOS44880.1"/>
    </source>
</evidence>
<proteinExistence type="predicted"/>
<dbReference type="Proteomes" id="UP000095228">
    <property type="component" value="Chromosome"/>
</dbReference>
<accession>A0A1D8AVF4</accession>
<reference evidence="2 3" key="1">
    <citation type="submission" date="2016-06" db="EMBL/GenBank/DDBJ databases">
        <title>Three novel species with peptidoglycan cell walls form the new genus Lacunisphaera gen. nov. in the family Opitutaceae of the verrucomicrobial subdivision 4.</title>
        <authorList>
            <person name="Rast P."/>
            <person name="Gloeckner I."/>
            <person name="Jogler M."/>
            <person name="Boedeker C."/>
            <person name="Jeske O."/>
            <person name="Wiegand S."/>
            <person name="Reinhardt R."/>
            <person name="Schumann P."/>
            <person name="Rohde M."/>
            <person name="Spring S."/>
            <person name="Gloeckner F.O."/>
            <person name="Jogler C."/>
        </authorList>
    </citation>
    <scope>NUCLEOTIDE SEQUENCE [LARGE SCALE GENOMIC DNA]</scope>
    <source>
        <strain evidence="2 3">IG16b</strain>
    </source>
</reference>
<dbReference type="RefSeq" id="WP_069962088.1">
    <property type="nucleotide sequence ID" value="NZ_CP016094.1"/>
</dbReference>
<feature type="chain" id="PRO_5009105251" evidence="1">
    <location>
        <begin position="23"/>
        <end position="338"/>
    </location>
</feature>
<dbReference type="KEGG" id="obg:Verru16b_01949"/>
<protein>
    <submittedName>
        <fullName evidence="2">Uncharacterized protein</fullName>
    </submittedName>
</protein>
<dbReference type="InterPro" id="IPR006311">
    <property type="entry name" value="TAT_signal"/>
</dbReference>
<gene>
    <name evidence="2" type="ORF">Verru16b_01949</name>
</gene>
<sequence length="338" mass="36915">MKTRRYAVLAVTILAVAAAAVGADAGKVATAVYAKIDPGYKRVKAKDGSYKPEYYALSNGGLIEGTTSDSTVDRVSYRDVAKIVIPLLDQQYYYYAKTKEQAKLLLVLNWGGTLAPNGAHRDAAIAAAQVAAQDFQRTQRDLAAEMKRQEAAGVPPSYPGEDRVATTTNGMGRSIQFGTNEEVAVTQSAASVENSFLTSQVNDRVRDELNTKNAQILGYMDELADSNDIRRFAGGGDRYSDLITEVEESRYYIVVSAYDFPELLKTQKKKLLWQTRVSVRSPGNAFDESVAAMMRSAAKYFGQNSGKLVRGEESKGTVELGDLKFLGEAKETPPTKQK</sequence>
<dbReference type="AlphaFoldDB" id="A0A1D8AVF4"/>